<evidence type="ECO:0000313" key="3">
    <source>
        <dbReference type="EMBL" id="KAH7368036.1"/>
    </source>
</evidence>
<feature type="compositionally biased region" description="Basic and acidic residues" evidence="1">
    <location>
        <begin position="372"/>
        <end position="382"/>
    </location>
</feature>
<name>A0A8K0TM24_9PEZI</name>
<keyword evidence="4" id="KW-1185">Reference proteome</keyword>
<evidence type="ECO:0008006" key="5">
    <source>
        <dbReference type="Google" id="ProtNLM"/>
    </source>
</evidence>
<dbReference type="PROSITE" id="PS50216">
    <property type="entry name" value="DHHC"/>
    <property type="match status" value="1"/>
</dbReference>
<sequence>MVNLTNVMRLLPLGILIHMLFTNLVMWKIFYARMIQHEVPRWSAPAALGDRAAATAILAVHFSLLGLFLLSAGTAWVHAVFHAPFFRPYGPPVPYVRRVLAILAFFVNPRACSASARVSPAPVPPLAVARWQQAEWKTASTKFPPWMMRTTIPAKEDRPNFCKLDPAHGTCPNGLGGRRDRMYHGHFPWAFNFGSCCLPAWDHYCPWVMVPVYLHTTKAYLLTLWYLVLYSAFVTTVMCFEASRKAPTLWRYFALPVAITNFGFVANLAGGWGWRQLRNLGLNNSTMYERKRQKDVWVFCLPTADKKWILCRSFVNPWDQGGWYANLRHVMGDGWSWLVPFWQPRRVKEYDDQRSDYDEKYGPEFLEWRNSLRGDDNSEHPNVRIPEVVARRDRRGEASSSGIHAPAQSSRRRQHTSDQV</sequence>
<evidence type="ECO:0000256" key="2">
    <source>
        <dbReference type="SAM" id="Phobius"/>
    </source>
</evidence>
<dbReference type="OrthoDB" id="5226086at2759"/>
<dbReference type="EMBL" id="JAGPXD010000002">
    <property type="protein sequence ID" value="KAH7368036.1"/>
    <property type="molecule type" value="Genomic_DNA"/>
</dbReference>
<reference evidence="3" key="1">
    <citation type="journal article" date="2021" name="Nat. Commun.">
        <title>Genetic determinants of endophytism in the Arabidopsis root mycobiome.</title>
        <authorList>
            <person name="Mesny F."/>
            <person name="Miyauchi S."/>
            <person name="Thiergart T."/>
            <person name="Pickel B."/>
            <person name="Atanasova L."/>
            <person name="Karlsson M."/>
            <person name="Huettel B."/>
            <person name="Barry K.W."/>
            <person name="Haridas S."/>
            <person name="Chen C."/>
            <person name="Bauer D."/>
            <person name="Andreopoulos W."/>
            <person name="Pangilinan J."/>
            <person name="LaButti K."/>
            <person name="Riley R."/>
            <person name="Lipzen A."/>
            <person name="Clum A."/>
            <person name="Drula E."/>
            <person name="Henrissat B."/>
            <person name="Kohler A."/>
            <person name="Grigoriev I.V."/>
            <person name="Martin F.M."/>
            <person name="Hacquard S."/>
        </authorList>
    </citation>
    <scope>NUCLEOTIDE SEQUENCE</scope>
    <source>
        <strain evidence="3">MPI-CAGE-AT-0016</strain>
    </source>
</reference>
<keyword evidence="2" id="KW-0472">Membrane</keyword>
<keyword evidence="2" id="KW-0812">Transmembrane</keyword>
<comment type="caution">
    <text evidence="3">The sequence shown here is derived from an EMBL/GenBank/DDBJ whole genome shotgun (WGS) entry which is preliminary data.</text>
</comment>
<keyword evidence="2" id="KW-1133">Transmembrane helix</keyword>
<protein>
    <recommendedName>
        <fullName evidence="5">Palmitoyltransferase</fullName>
    </recommendedName>
</protein>
<feature type="transmembrane region" description="Helical" evidence="2">
    <location>
        <begin position="219"/>
        <end position="240"/>
    </location>
</feature>
<organism evidence="3 4">
    <name type="scientific">Plectosphaerella cucumerina</name>
    <dbReference type="NCBI Taxonomy" id="40658"/>
    <lineage>
        <taxon>Eukaryota</taxon>
        <taxon>Fungi</taxon>
        <taxon>Dikarya</taxon>
        <taxon>Ascomycota</taxon>
        <taxon>Pezizomycotina</taxon>
        <taxon>Sordariomycetes</taxon>
        <taxon>Hypocreomycetidae</taxon>
        <taxon>Glomerellales</taxon>
        <taxon>Plectosphaerellaceae</taxon>
        <taxon>Plectosphaerella</taxon>
    </lineage>
</organism>
<feature type="region of interest" description="Disordered" evidence="1">
    <location>
        <begin position="372"/>
        <end position="420"/>
    </location>
</feature>
<gene>
    <name evidence="3" type="ORF">B0T11DRAFT_337276</name>
</gene>
<feature type="transmembrane region" description="Helical" evidence="2">
    <location>
        <begin position="252"/>
        <end position="274"/>
    </location>
</feature>
<feature type="transmembrane region" description="Helical" evidence="2">
    <location>
        <begin position="52"/>
        <end position="77"/>
    </location>
</feature>
<dbReference type="Proteomes" id="UP000813385">
    <property type="component" value="Unassembled WGS sequence"/>
</dbReference>
<feature type="transmembrane region" description="Helical" evidence="2">
    <location>
        <begin position="12"/>
        <end position="31"/>
    </location>
</feature>
<evidence type="ECO:0000313" key="4">
    <source>
        <dbReference type="Proteomes" id="UP000813385"/>
    </source>
</evidence>
<accession>A0A8K0TM24</accession>
<evidence type="ECO:0000256" key="1">
    <source>
        <dbReference type="SAM" id="MobiDB-lite"/>
    </source>
</evidence>
<proteinExistence type="predicted"/>
<dbReference type="AlphaFoldDB" id="A0A8K0TM24"/>